<comment type="caution">
    <text evidence="3">The sequence shown here is derived from an EMBL/GenBank/DDBJ whole genome shotgun (WGS) entry which is preliminary data.</text>
</comment>
<evidence type="ECO:0000256" key="1">
    <source>
        <dbReference type="SAM" id="SignalP"/>
    </source>
</evidence>
<dbReference type="AlphaFoldDB" id="A0A317CF21"/>
<feature type="domain" description="DUF306" evidence="2">
    <location>
        <begin position="45"/>
        <end position="157"/>
    </location>
</feature>
<feature type="signal peptide" evidence="1">
    <location>
        <begin position="1"/>
        <end position="22"/>
    </location>
</feature>
<reference evidence="3 4" key="1">
    <citation type="submission" date="2018-05" db="EMBL/GenBank/DDBJ databases">
        <title>Leucothrix arctica sp. nov., isolated from Arctic seawater.</title>
        <authorList>
            <person name="Choi A."/>
            <person name="Baek K."/>
        </authorList>
    </citation>
    <scope>NUCLEOTIDE SEQUENCE [LARGE SCALE GENOMIC DNA]</scope>
    <source>
        <strain evidence="3 4">IMCC9719</strain>
    </source>
</reference>
<dbReference type="OrthoDB" id="7871744at2"/>
<dbReference type="PANTHER" id="PTHR35535:SF2">
    <property type="entry name" value="DUF306 DOMAIN-CONTAINING PROTEIN"/>
    <property type="match status" value="1"/>
</dbReference>
<evidence type="ECO:0000313" key="3">
    <source>
        <dbReference type="EMBL" id="PWQ96949.1"/>
    </source>
</evidence>
<organism evidence="3 4">
    <name type="scientific">Leucothrix arctica</name>
    <dbReference type="NCBI Taxonomy" id="1481894"/>
    <lineage>
        <taxon>Bacteria</taxon>
        <taxon>Pseudomonadati</taxon>
        <taxon>Pseudomonadota</taxon>
        <taxon>Gammaproteobacteria</taxon>
        <taxon>Thiotrichales</taxon>
        <taxon>Thiotrichaceae</taxon>
        <taxon>Leucothrix</taxon>
    </lineage>
</organism>
<dbReference type="InterPro" id="IPR038670">
    <property type="entry name" value="HslJ-like_sf"/>
</dbReference>
<name>A0A317CF21_9GAMM</name>
<sequence>MMTTHKRLLPLLLSGMFVTACAGTNMDTKPNNSATPIAKPITNTASLTAMTWQLVSHQTSGQAASNLLQTGDAANRYQASIKANRISITGGCNAMSGLLTVGVPNTFSIGPMMATKRACAGTLMQSDAEVSRLLSRVTQYSLNGQTLTLSTASGDKLNFKGMETAETKHGGEGVRKFIELNSTAKGIEWREAKYDSNWIRIKDNARGSQTFRVLKVSHQRWV</sequence>
<keyword evidence="4" id="KW-1185">Reference proteome</keyword>
<dbReference type="Gene3D" id="2.40.128.270">
    <property type="match status" value="1"/>
</dbReference>
<feature type="chain" id="PRO_5016284885" description="DUF306 domain-containing protein" evidence="1">
    <location>
        <begin position="23"/>
        <end position="222"/>
    </location>
</feature>
<accession>A0A317CF21</accession>
<gene>
    <name evidence="3" type="ORF">DKT75_07885</name>
</gene>
<dbReference type="InterPro" id="IPR053147">
    <property type="entry name" value="Hsp_HslJ-like"/>
</dbReference>
<dbReference type="PANTHER" id="PTHR35535">
    <property type="entry name" value="HEAT SHOCK PROTEIN HSLJ"/>
    <property type="match status" value="1"/>
</dbReference>
<evidence type="ECO:0000313" key="4">
    <source>
        <dbReference type="Proteomes" id="UP000245506"/>
    </source>
</evidence>
<proteinExistence type="predicted"/>
<keyword evidence="1" id="KW-0732">Signal</keyword>
<dbReference type="Pfam" id="PF03724">
    <property type="entry name" value="META"/>
    <property type="match status" value="1"/>
</dbReference>
<dbReference type="EMBL" id="QGKL01000024">
    <property type="protein sequence ID" value="PWQ96949.1"/>
    <property type="molecule type" value="Genomic_DNA"/>
</dbReference>
<protein>
    <recommendedName>
        <fullName evidence="2">DUF306 domain-containing protein</fullName>
    </recommendedName>
</protein>
<evidence type="ECO:0000259" key="2">
    <source>
        <dbReference type="Pfam" id="PF03724"/>
    </source>
</evidence>
<dbReference type="RefSeq" id="WP_109822878.1">
    <property type="nucleotide sequence ID" value="NZ_QGKL01000024.1"/>
</dbReference>
<dbReference type="Proteomes" id="UP000245506">
    <property type="component" value="Unassembled WGS sequence"/>
</dbReference>
<dbReference type="InterPro" id="IPR005184">
    <property type="entry name" value="DUF306_Meta_HslJ"/>
</dbReference>
<dbReference type="PROSITE" id="PS51257">
    <property type="entry name" value="PROKAR_LIPOPROTEIN"/>
    <property type="match status" value="1"/>
</dbReference>